<protein>
    <submittedName>
        <fullName evidence="3">(2Fe-2S)-binding protein</fullName>
    </submittedName>
</protein>
<feature type="domain" description="Aerobactin siderophore biosynthesis IucA/IucC-like C-terminal" evidence="1">
    <location>
        <begin position="5"/>
        <end position="89"/>
    </location>
</feature>
<evidence type="ECO:0000313" key="3">
    <source>
        <dbReference type="EMBL" id="MFD1530401.1"/>
    </source>
</evidence>
<proteinExistence type="predicted"/>
<dbReference type="EMBL" id="JBHUCP010000008">
    <property type="protein sequence ID" value="MFD1530401.1"/>
    <property type="molecule type" value="Genomic_DNA"/>
</dbReference>
<feature type="domain" description="Ferric siderophore reductase C-terminal" evidence="2">
    <location>
        <begin position="102"/>
        <end position="122"/>
    </location>
</feature>
<sequence>MRLWCAEPAVLPATELASTVLDGHLVPLVAAVHAQVAVSERVLWGNAASALAGAKRVLGTARPEAAAPAAKVAERLLATGPLAGTGELLAPSAPDVAWTFRRRSCCLYYRVPAGGLCGDCVLQGRPGRSR</sequence>
<keyword evidence="4" id="KW-1185">Reference proteome</keyword>
<dbReference type="InterPro" id="IPR022770">
    <property type="entry name" value="IucA/IucC-like_C"/>
</dbReference>
<dbReference type="Proteomes" id="UP001597145">
    <property type="component" value="Unassembled WGS sequence"/>
</dbReference>
<dbReference type="Pfam" id="PF06276">
    <property type="entry name" value="FhuF"/>
    <property type="match status" value="1"/>
</dbReference>
<dbReference type="RefSeq" id="WP_379659774.1">
    <property type="nucleotide sequence ID" value="NZ_JBHUCP010000008.1"/>
</dbReference>
<name>A0ABW4FKM8_9PSEU</name>
<evidence type="ECO:0000313" key="4">
    <source>
        <dbReference type="Proteomes" id="UP001597145"/>
    </source>
</evidence>
<gene>
    <name evidence="3" type="ORF">ACFSCY_13195</name>
</gene>
<dbReference type="Pfam" id="PF11575">
    <property type="entry name" value="FhuF_C"/>
    <property type="match status" value="1"/>
</dbReference>
<reference evidence="4" key="1">
    <citation type="journal article" date="2019" name="Int. J. Syst. Evol. Microbiol.">
        <title>The Global Catalogue of Microorganisms (GCM) 10K type strain sequencing project: providing services to taxonomists for standard genome sequencing and annotation.</title>
        <authorList>
            <consortium name="The Broad Institute Genomics Platform"/>
            <consortium name="The Broad Institute Genome Sequencing Center for Infectious Disease"/>
            <person name="Wu L."/>
            <person name="Ma J."/>
        </authorList>
    </citation>
    <scope>NUCLEOTIDE SEQUENCE [LARGE SCALE GENOMIC DNA]</scope>
    <source>
        <strain evidence="4">JCM 12165</strain>
    </source>
</reference>
<dbReference type="InterPro" id="IPR024726">
    <property type="entry name" value="FhuF_C"/>
</dbReference>
<evidence type="ECO:0000259" key="2">
    <source>
        <dbReference type="Pfam" id="PF11575"/>
    </source>
</evidence>
<comment type="caution">
    <text evidence="3">The sequence shown here is derived from an EMBL/GenBank/DDBJ whole genome shotgun (WGS) entry which is preliminary data.</text>
</comment>
<evidence type="ECO:0000259" key="1">
    <source>
        <dbReference type="Pfam" id="PF06276"/>
    </source>
</evidence>
<organism evidence="3 4">
    <name type="scientific">Pseudonocardia aurantiaca</name>
    <dbReference type="NCBI Taxonomy" id="75290"/>
    <lineage>
        <taxon>Bacteria</taxon>
        <taxon>Bacillati</taxon>
        <taxon>Actinomycetota</taxon>
        <taxon>Actinomycetes</taxon>
        <taxon>Pseudonocardiales</taxon>
        <taxon>Pseudonocardiaceae</taxon>
        <taxon>Pseudonocardia</taxon>
    </lineage>
</organism>
<accession>A0ABW4FKM8</accession>